<dbReference type="RefSeq" id="WP_047184672.1">
    <property type="nucleotide sequence ID" value="NZ_JARTGE010000112.1"/>
</dbReference>
<dbReference type="PROSITE" id="PS51737">
    <property type="entry name" value="RECOMBINASE_DNA_BIND"/>
    <property type="match status" value="1"/>
</dbReference>
<dbReference type="InterPro" id="IPR050639">
    <property type="entry name" value="SSR_resolvase"/>
</dbReference>
<reference evidence="3 4" key="1">
    <citation type="submission" date="2015-07" db="EMBL/GenBank/DDBJ databases">
        <title>High-quality draft genome sequence of Oceanobacillus caeni HM6, a bacillus isolated from a human feces.</title>
        <authorList>
            <person name="Kumar J."/>
            <person name="Verma M.K."/>
            <person name="Pandey R."/>
            <person name="Bhambi M."/>
            <person name="Chauhan N."/>
        </authorList>
    </citation>
    <scope>NUCLEOTIDE SEQUENCE [LARGE SCALE GENOMIC DNA]</scope>
    <source>
        <strain evidence="3 4">HM6</strain>
    </source>
</reference>
<dbReference type="SUPFAM" id="SSF53041">
    <property type="entry name" value="Resolvase-like"/>
    <property type="match status" value="1"/>
</dbReference>
<evidence type="ECO:0000313" key="3">
    <source>
        <dbReference type="EMBL" id="KPH78755.1"/>
    </source>
</evidence>
<dbReference type="InterPro" id="IPR006119">
    <property type="entry name" value="Resolv_N"/>
</dbReference>
<organism evidence="3 4">
    <name type="scientific">Oceanobacillus caeni</name>
    <dbReference type="NCBI Taxonomy" id="405946"/>
    <lineage>
        <taxon>Bacteria</taxon>
        <taxon>Bacillati</taxon>
        <taxon>Bacillota</taxon>
        <taxon>Bacilli</taxon>
        <taxon>Bacillales</taxon>
        <taxon>Bacillaceae</taxon>
        <taxon>Oceanobacillus</taxon>
    </lineage>
</organism>
<dbReference type="InterPro" id="IPR011109">
    <property type="entry name" value="DNA_bind_recombinase_dom"/>
</dbReference>
<gene>
    <name evidence="3" type="ORF">AFL42_01230</name>
</gene>
<dbReference type="Proteomes" id="UP000037854">
    <property type="component" value="Unassembled WGS sequence"/>
</dbReference>
<dbReference type="PANTHER" id="PTHR30461:SF23">
    <property type="entry name" value="DNA RECOMBINASE-RELATED"/>
    <property type="match status" value="1"/>
</dbReference>
<feature type="coiled-coil region" evidence="1">
    <location>
        <begin position="426"/>
        <end position="488"/>
    </location>
</feature>
<dbReference type="SMART" id="SM00857">
    <property type="entry name" value="Resolvase"/>
    <property type="match status" value="1"/>
</dbReference>
<dbReference type="EMBL" id="LGTK01000002">
    <property type="protein sequence ID" value="KPH78755.1"/>
    <property type="molecule type" value="Genomic_DNA"/>
</dbReference>
<sequence length="567" mass="66000">MARVKNKRNKQQHKVWNVAVYIRLSRDDGNDESLSVTNQRKIIQEYLENTFEGEYTIVGEYVDDGLSGTTDYERLAFQRMIQEVESGVVNCIVCKTLARAFRNYSDQGYFLERIFPLYGVRFISLGDPAIDTYLQPEIAQGMEVPITGLMNDRYAARTSNDIRRTFDMKRRNGEFIGAFAPYGYKKNPENKNHLIIDEEAAQIVRNIYHWFVYDGMSKSGIVKHLNELGIPTPTKYKHNKGLKHYTPNYAKNDGMWSLGTVFRILQNEVYIGTMIQGKQRVISYKVHDKIAQPEEEWYVVENTHEPIIDQVTFEKAQNLGKRDTRTAPSQKRVYLFSGFLRCADCNMGMTRKSSRRRTKAGVKEYTYYVCSTYAVKNKNKCTRHSIKVEDLAEAVLKTIQTQIALVGNMSEIISEINQQPIVRTHSKQLEQLLKKQKQELEKITCVTDNLYMDWKCGDITRAEYMRMKAKFEQQADEAKQSIHHIEMEIAIAQKGIGVNDPYLKTFLKHRNIETLDRGLLLELIDTIYVHENNEITIQFTFADQHKRMLEFMKENNKQHMATKDQVM</sequence>
<proteinExistence type="predicted"/>
<dbReference type="Pfam" id="PF07508">
    <property type="entry name" value="Recombinase"/>
    <property type="match status" value="1"/>
</dbReference>
<feature type="domain" description="Recombinase" evidence="2">
    <location>
        <begin position="181"/>
        <end position="326"/>
    </location>
</feature>
<dbReference type="Gene3D" id="3.40.50.1390">
    <property type="entry name" value="Resolvase, N-terminal catalytic domain"/>
    <property type="match status" value="1"/>
</dbReference>
<dbReference type="Pfam" id="PF00239">
    <property type="entry name" value="Resolvase"/>
    <property type="match status" value="1"/>
</dbReference>
<evidence type="ECO:0000313" key="4">
    <source>
        <dbReference type="Proteomes" id="UP000037854"/>
    </source>
</evidence>
<dbReference type="InterPro" id="IPR038109">
    <property type="entry name" value="DNA_bind_recomb_sf"/>
</dbReference>
<dbReference type="PANTHER" id="PTHR30461">
    <property type="entry name" value="DNA-INVERTASE FROM LAMBDOID PROPHAGE"/>
    <property type="match status" value="1"/>
</dbReference>
<protein>
    <submittedName>
        <fullName evidence="3">Recombinase</fullName>
    </submittedName>
</protein>
<comment type="caution">
    <text evidence="3">The sequence shown here is derived from an EMBL/GenBank/DDBJ whole genome shotgun (WGS) entry which is preliminary data.</text>
</comment>
<accession>A0ABR5MND7</accession>
<name>A0ABR5MND7_9BACI</name>
<dbReference type="InterPro" id="IPR025827">
    <property type="entry name" value="Zn_ribbon_recom_dom"/>
</dbReference>
<keyword evidence="4" id="KW-1185">Reference proteome</keyword>
<evidence type="ECO:0000259" key="2">
    <source>
        <dbReference type="PROSITE" id="PS51737"/>
    </source>
</evidence>
<dbReference type="InterPro" id="IPR036162">
    <property type="entry name" value="Resolvase-like_N_sf"/>
</dbReference>
<evidence type="ECO:0000256" key="1">
    <source>
        <dbReference type="SAM" id="Coils"/>
    </source>
</evidence>
<dbReference type="Pfam" id="PF13408">
    <property type="entry name" value="Zn_ribbon_recom"/>
    <property type="match status" value="1"/>
</dbReference>
<keyword evidence="1" id="KW-0175">Coiled coil</keyword>
<dbReference type="Gene3D" id="3.90.1750.20">
    <property type="entry name" value="Putative Large Serine Recombinase, Chain B, Domain 2"/>
    <property type="match status" value="1"/>
</dbReference>